<evidence type="ECO:0000256" key="1">
    <source>
        <dbReference type="ARBA" id="ARBA00022603"/>
    </source>
</evidence>
<dbReference type="Proteomes" id="UP000518752">
    <property type="component" value="Unassembled WGS sequence"/>
</dbReference>
<dbReference type="Gene3D" id="1.10.10.10">
    <property type="entry name" value="Winged helix-like DNA-binding domain superfamily/Winged helix DNA-binding domain"/>
    <property type="match status" value="1"/>
</dbReference>
<name>A0A8H5GTG2_9AGAR</name>
<gene>
    <name evidence="5" type="ORF">D9757_010143</name>
</gene>
<feature type="domain" description="O-methyltransferase dimerisation" evidence="4">
    <location>
        <begin position="92"/>
        <end position="169"/>
    </location>
</feature>
<dbReference type="InterPro" id="IPR036388">
    <property type="entry name" value="WH-like_DNA-bd_sf"/>
</dbReference>
<dbReference type="GO" id="GO:0032259">
    <property type="term" value="P:methylation"/>
    <property type="evidence" value="ECO:0007669"/>
    <property type="project" value="UniProtKB-KW"/>
</dbReference>
<evidence type="ECO:0000313" key="5">
    <source>
        <dbReference type="EMBL" id="KAF5370530.1"/>
    </source>
</evidence>
<keyword evidence="1" id="KW-0489">Methyltransferase</keyword>
<dbReference type="PANTHER" id="PTHR43712:SF2">
    <property type="entry name" value="O-METHYLTRANSFERASE CICE"/>
    <property type="match status" value="1"/>
</dbReference>
<proteinExistence type="predicted"/>
<organism evidence="5 6">
    <name type="scientific">Collybiopsis confluens</name>
    <dbReference type="NCBI Taxonomy" id="2823264"/>
    <lineage>
        <taxon>Eukaryota</taxon>
        <taxon>Fungi</taxon>
        <taxon>Dikarya</taxon>
        <taxon>Basidiomycota</taxon>
        <taxon>Agaricomycotina</taxon>
        <taxon>Agaricomycetes</taxon>
        <taxon>Agaricomycetidae</taxon>
        <taxon>Agaricales</taxon>
        <taxon>Marasmiineae</taxon>
        <taxon>Omphalotaceae</taxon>
        <taxon>Collybiopsis</taxon>
    </lineage>
</organism>
<sequence length="169" mass="18278">MEAQQKENVVTLGKLSELLDSIEQSAAVLRNALKTEHPRVEDDSGQDSAEIASSLNLPFHSSESVAIHASRLRVNSERLAQLATPPRHLVFEAAGSFYVTMALDVVTKADIATIIHKLSGKSGQEGVPVQVLAQESRLDGDLLARILRHLAVFGIFQEISLGNFANTPV</sequence>
<keyword evidence="6" id="KW-1185">Reference proteome</keyword>
<evidence type="ECO:0000256" key="3">
    <source>
        <dbReference type="ARBA" id="ARBA00022691"/>
    </source>
</evidence>
<keyword evidence="2" id="KW-0808">Transferase</keyword>
<dbReference type="SUPFAM" id="SSF46785">
    <property type="entry name" value="Winged helix' DNA-binding domain"/>
    <property type="match status" value="1"/>
</dbReference>
<dbReference type="InterPro" id="IPR012967">
    <property type="entry name" value="COMT_dimerisation"/>
</dbReference>
<dbReference type="AlphaFoldDB" id="A0A8H5GTG2"/>
<dbReference type="OrthoDB" id="1535081at2759"/>
<dbReference type="Pfam" id="PF08100">
    <property type="entry name" value="Dimerisation"/>
    <property type="match status" value="1"/>
</dbReference>
<evidence type="ECO:0000256" key="2">
    <source>
        <dbReference type="ARBA" id="ARBA00022679"/>
    </source>
</evidence>
<dbReference type="EMBL" id="JAACJN010000120">
    <property type="protein sequence ID" value="KAF5370530.1"/>
    <property type="molecule type" value="Genomic_DNA"/>
</dbReference>
<comment type="caution">
    <text evidence="5">The sequence shown here is derived from an EMBL/GenBank/DDBJ whole genome shotgun (WGS) entry which is preliminary data.</text>
</comment>
<dbReference type="GO" id="GO:0008168">
    <property type="term" value="F:methyltransferase activity"/>
    <property type="evidence" value="ECO:0007669"/>
    <property type="project" value="UniProtKB-KW"/>
</dbReference>
<evidence type="ECO:0000259" key="4">
    <source>
        <dbReference type="Pfam" id="PF08100"/>
    </source>
</evidence>
<protein>
    <recommendedName>
        <fullName evidence="4">O-methyltransferase dimerisation domain-containing protein</fullName>
    </recommendedName>
</protein>
<dbReference type="InterPro" id="IPR036390">
    <property type="entry name" value="WH_DNA-bd_sf"/>
</dbReference>
<reference evidence="5 6" key="1">
    <citation type="journal article" date="2020" name="ISME J.">
        <title>Uncovering the hidden diversity of litter-decomposition mechanisms in mushroom-forming fungi.</title>
        <authorList>
            <person name="Floudas D."/>
            <person name="Bentzer J."/>
            <person name="Ahren D."/>
            <person name="Johansson T."/>
            <person name="Persson P."/>
            <person name="Tunlid A."/>
        </authorList>
    </citation>
    <scope>NUCLEOTIDE SEQUENCE [LARGE SCALE GENOMIC DNA]</scope>
    <source>
        <strain evidence="5 6">CBS 406.79</strain>
    </source>
</reference>
<evidence type="ECO:0000313" key="6">
    <source>
        <dbReference type="Proteomes" id="UP000518752"/>
    </source>
</evidence>
<accession>A0A8H5GTG2</accession>
<dbReference type="PANTHER" id="PTHR43712">
    <property type="entry name" value="PUTATIVE (AFU_ORTHOLOGUE AFUA_4G14580)-RELATED"/>
    <property type="match status" value="1"/>
</dbReference>
<keyword evidence="3" id="KW-0949">S-adenosyl-L-methionine</keyword>